<feature type="region of interest" description="Disordered" evidence="6">
    <location>
        <begin position="101"/>
        <end position="144"/>
    </location>
</feature>
<dbReference type="CDD" id="cd00067">
    <property type="entry name" value="GAL4"/>
    <property type="match status" value="1"/>
</dbReference>
<dbReference type="Pfam" id="PF00172">
    <property type="entry name" value="Zn_clus"/>
    <property type="match status" value="1"/>
</dbReference>
<dbReference type="GO" id="GO:0006351">
    <property type="term" value="P:DNA-templated transcription"/>
    <property type="evidence" value="ECO:0007669"/>
    <property type="project" value="InterPro"/>
</dbReference>
<dbReference type="PANTHER" id="PTHR46910">
    <property type="entry name" value="TRANSCRIPTION FACTOR PDR1"/>
    <property type="match status" value="1"/>
</dbReference>
<accession>A0A3D8QJ21</accession>
<keyword evidence="1" id="KW-0479">Metal-binding</keyword>
<comment type="caution">
    <text evidence="8">The sequence shown here is derived from an EMBL/GenBank/DDBJ whole genome shotgun (WGS) entry which is preliminary data.</text>
</comment>
<dbReference type="GeneID" id="38120789"/>
<protein>
    <recommendedName>
        <fullName evidence="7">Zn(2)-C6 fungal-type domain-containing protein</fullName>
    </recommendedName>
</protein>
<evidence type="ECO:0000256" key="6">
    <source>
        <dbReference type="SAM" id="MobiDB-lite"/>
    </source>
</evidence>
<keyword evidence="9" id="KW-1185">Reference proteome</keyword>
<keyword evidence="4" id="KW-0804">Transcription</keyword>
<dbReference type="EMBL" id="PVWQ01000016">
    <property type="protein sequence ID" value="RDW61747.1"/>
    <property type="molecule type" value="Genomic_DNA"/>
</dbReference>
<feature type="compositionally biased region" description="Low complexity" evidence="6">
    <location>
        <begin position="101"/>
        <end position="134"/>
    </location>
</feature>
<keyword evidence="3" id="KW-0238">DNA-binding</keyword>
<evidence type="ECO:0000313" key="9">
    <source>
        <dbReference type="Proteomes" id="UP000256690"/>
    </source>
</evidence>
<evidence type="ECO:0000256" key="1">
    <source>
        <dbReference type="ARBA" id="ARBA00022723"/>
    </source>
</evidence>
<evidence type="ECO:0000256" key="4">
    <source>
        <dbReference type="ARBA" id="ARBA00023163"/>
    </source>
</evidence>
<gene>
    <name evidence="8" type="ORF">DSM5745_10419</name>
</gene>
<dbReference type="PROSITE" id="PS50048">
    <property type="entry name" value="ZN2_CY6_FUNGAL_2"/>
    <property type="match status" value="1"/>
</dbReference>
<evidence type="ECO:0000256" key="3">
    <source>
        <dbReference type="ARBA" id="ARBA00023125"/>
    </source>
</evidence>
<evidence type="ECO:0000313" key="8">
    <source>
        <dbReference type="EMBL" id="RDW61747.1"/>
    </source>
</evidence>
<evidence type="ECO:0000256" key="2">
    <source>
        <dbReference type="ARBA" id="ARBA00023015"/>
    </source>
</evidence>
<dbReference type="Gene3D" id="4.10.240.10">
    <property type="entry name" value="Zn(2)-C6 fungal-type DNA-binding domain"/>
    <property type="match status" value="1"/>
</dbReference>
<dbReference type="PROSITE" id="PS00463">
    <property type="entry name" value="ZN2_CY6_FUNGAL_1"/>
    <property type="match status" value="1"/>
</dbReference>
<proteinExistence type="predicted"/>
<dbReference type="InterPro" id="IPR050987">
    <property type="entry name" value="AtrR-like"/>
</dbReference>
<dbReference type="SMART" id="SM00906">
    <property type="entry name" value="Fungal_trans"/>
    <property type="match status" value="1"/>
</dbReference>
<dbReference type="AlphaFoldDB" id="A0A3D8QJ21"/>
<feature type="domain" description="Zn(2)-C6 fungal-type" evidence="7">
    <location>
        <begin position="18"/>
        <end position="47"/>
    </location>
</feature>
<dbReference type="InterPro" id="IPR001138">
    <property type="entry name" value="Zn2Cys6_DnaBD"/>
</dbReference>
<dbReference type="SMART" id="SM00066">
    <property type="entry name" value="GAL4"/>
    <property type="match status" value="1"/>
</dbReference>
<dbReference type="InterPro" id="IPR007219">
    <property type="entry name" value="XnlR_reg_dom"/>
</dbReference>
<dbReference type="RefSeq" id="XP_026598878.1">
    <property type="nucleotide sequence ID" value="XM_026752435.1"/>
</dbReference>
<sequence length="745" mass="80135">MADRDSSSTPARSFRVRACDNCRLRKIKCDKAAPCSSCNALGISCSAGGTTPVAPAVAVSAAVSTTAEPRVQDDEYEQRFQTIQAQLNSIQQALAQIARTSPTPVPASTSTATSASASALAPPPALTVSTPASSGQTVPPFEGQSSFHHETLVARDAALSAVVAARGELNDQVSSALLSLKDSLDSHMPTAEKSSPSSEARAREPLLPVDLVVAVVKKVKGTHFLRPDFVQPPFYLVSQSWKDPRQLESLCQSIYFPLEPIPAGSTTLLHGLLYYIIRDYMHEGDPDFARFDLPSSKSFCEQQFSAGLDHPQMLSDPTLEKVQALLIGTTKAQEESNVQRCWTYLSLAFNMCQMLGLHRNATTQADPFALAESKRHAFWSLYTVDKNVSLNIGVTSHFQDHDIDTALYSPSADEKQHSWDLINLMTVEFATIQGKVYDQLYSISAMRITEEDKLERITALSADLMAVRNRLLEINVSPNLLYADSLHGMTACADFIAYSVLTVIYRAQTQTQTQPQSQPRTRTPTMAISSQCYEAARLALHSHLKAITYFRDLKAHKQAEYVNSILLYPSFTPFIIVFTHAITTSSRPDLTLLNETVRSLDLIKRVSHSAAHLHSICASFARAAAVLVTSGQPLTGLAARQDGSLVVAVSSAGSREGGAGAGAGAVGMGNGNGTGGDISLPDVNLNWPEDLFGGQGLGVLDGEHQGQGPGEFDIDIGMFLNDFIGTGRSAVEILRGGVGGAGRFA</sequence>
<dbReference type="PANTHER" id="PTHR46910:SF25">
    <property type="entry name" value="ABC-TRANSPORTER-REGULATING TRANSCRIPTION FACTOR"/>
    <property type="match status" value="1"/>
</dbReference>
<evidence type="ECO:0000259" key="7">
    <source>
        <dbReference type="PROSITE" id="PS50048"/>
    </source>
</evidence>
<name>A0A3D8QJ21_9EURO</name>
<dbReference type="CDD" id="cd12148">
    <property type="entry name" value="fungal_TF_MHR"/>
    <property type="match status" value="1"/>
</dbReference>
<keyword evidence="2" id="KW-0805">Transcription regulation</keyword>
<dbReference type="Proteomes" id="UP000256690">
    <property type="component" value="Unassembled WGS sequence"/>
</dbReference>
<dbReference type="GO" id="GO:0000981">
    <property type="term" value="F:DNA-binding transcription factor activity, RNA polymerase II-specific"/>
    <property type="evidence" value="ECO:0007669"/>
    <property type="project" value="InterPro"/>
</dbReference>
<dbReference type="GO" id="GO:0008270">
    <property type="term" value="F:zinc ion binding"/>
    <property type="evidence" value="ECO:0007669"/>
    <property type="project" value="InterPro"/>
</dbReference>
<dbReference type="GO" id="GO:0003677">
    <property type="term" value="F:DNA binding"/>
    <property type="evidence" value="ECO:0007669"/>
    <property type="project" value="UniProtKB-KW"/>
</dbReference>
<organism evidence="8 9">
    <name type="scientific">Aspergillus mulundensis</name>
    <dbReference type="NCBI Taxonomy" id="1810919"/>
    <lineage>
        <taxon>Eukaryota</taxon>
        <taxon>Fungi</taxon>
        <taxon>Dikarya</taxon>
        <taxon>Ascomycota</taxon>
        <taxon>Pezizomycotina</taxon>
        <taxon>Eurotiomycetes</taxon>
        <taxon>Eurotiomycetidae</taxon>
        <taxon>Eurotiales</taxon>
        <taxon>Aspergillaceae</taxon>
        <taxon>Aspergillus</taxon>
        <taxon>Aspergillus subgen. Nidulantes</taxon>
    </lineage>
</organism>
<reference evidence="8 9" key="1">
    <citation type="journal article" date="2018" name="IMA Fungus">
        <title>IMA Genome-F 9: Draft genome sequence of Annulohypoxylon stygium, Aspergillus mulundensis, Berkeleyomyces basicola (syn. Thielaviopsis basicola), Ceratocystis smalleyi, two Cercospora beticola strains, Coleophoma cylindrospora, Fusarium fracticaudum, Phialophora cf. hyalina, and Morchella septimelata.</title>
        <authorList>
            <person name="Wingfield B.D."/>
            <person name="Bills G.F."/>
            <person name="Dong Y."/>
            <person name="Huang W."/>
            <person name="Nel W.J."/>
            <person name="Swalarsk-Parry B.S."/>
            <person name="Vaghefi N."/>
            <person name="Wilken P.M."/>
            <person name="An Z."/>
            <person name="de Beer Z.W."/>
            <person name="De Vos L."/>
            <person name="Chen L."/>
            <person name="Duong T.A."/>
            <person name="Gao Y."/>
            <person name="Hammerbacher A."/>
            <person name="Kikkert J.R."/>
            <person name="Li Y."/>
            <person name="Li H."/>
            <person name="Li K."/>
            <person name="Li Q."/>
            <person name="Liu X."/>
            <person name="Ma X."/>
            <person name="Naidoo K."/>
            <person name="Pethybridge S.J."/>
            <person name="Sun J."/>
            <person name="Steenkamp E.T."/>
            <person name="van der Nest M.A."/>
            <person name="van Wyk S."/>
            <person name="Wingfield M.J."/>
            <person name="Xiong C."/>
            <person name="Yue Q."/>
            <person name="Zhang X."/>
        </authorList>
    </citation>
    <scope>NUCLEOTIDE SEQUENCE [LARGE SCALE GENOMIC DNA]</scope>
    <source>
        <strain evidence="8 9">DSM 5745</strain>
    </source>
</reference>
<evidence type="ECO:0000256" key="5">
    <source>
        <dbReference type="ARBA" id="ARBA00023242"/>
    </source>
</evidence>
<dbReference type="SUPFAM" id="SSF57701">
    <property type="entry name" value="Zn2/Cys6 DNA-binding domain"/>
    <property type="match status" value="1"/>
</dbReference>
<dbReference type="STRING" id="1810919.A0A3D8QJ21"/>
<dbReference type="Pfam" id="PF04082">
    <property type="entry name" value="Fungal_trans"/>
    <property type="match status" value="1"/>
</dbReference>
<dbReference type="OrthoDB" id="103819at2759"/>
<keyword evidence="5" id="KW-0539">Nucleus</keyword>
<dbReference type="InterPro" id="IPR036864">
    <property type="entry name" value="Zn2-C6_fun-type_DNA-bd_sf"/>
</dbReference>